<dbReference type="Proteomes" id="UP001219956">
    <property type="component" value="Unassembled WGS sequence"/>
</dbReference>
<keyword evidence="3" id="KW-1185">Reference proteome</keyword>
<dbReference type="GO" id="GO:0016746">
    <property type="term" value="F:acyltransferase activity"/>
    <property type="evidence" value="ECO:0007669"/>
    <property type="project" value="UniProtKB-KW"/>
</dbReference>
<proteinExistence type="predicted"/>
<dbReference type="InterPro" id="IPR011051">
    <property type="entry name" value="RmlC_Cupin_sf"/>
</dbReference>
<dbReference type="EC" id="2.3.1.-" evidence="2"/>
<dbReference type="SUPFAM" id="SSF51182">
    <property type="entry name" value="RmlC-like cupins"/>
    <property type="match status" value="1"/>
</dbReference>
<gene>
    <name evidence="2" type="ORF">PQU95_07220</name>
</gene>
<comment type="caution">
    <text evidence="2">The sequence shown here is derived from an EMBL/GenBank/DDBJ whole genome shotgun (WGS) entry which is preliminary data.</text>
</comment>
<dbReference type="EMBL" id="JAQQLF010000007">
    <property type="protein sequence ID" value="MDC7717004.1"/>
    <property type="molecule type" value="Genomic_DNA"/>
</dbReference>
<dbReference type="RefSeq" id="WP_272751358.1">
    <property type="nucleotide sequence ID" value="NZ_JAQQLF010000007.1"/>
</dbReference>
<organism evidence="2 3">
    <name type="scientific">Vogesella aquatica</name>
    <dbReference type="NCBI Taxonomy" id="2984206"/>
    <lineage>
        <taxon>Bacteria</taxon>
        <taxon>Pseudomonadati</taxon>
        <taxon>Pseudomonadota</taxon>
        <taxon>Betaproteobacteria</taxon>
        <taxon>Neisseriales</taxon>
        <taxon>Chromobacteriaceae</taxon>
        <taxon>Vogesella</taxon>
    </lineage>
</organism>
<dbReference type="PANTHER" id="PTHR43138">
    <property type="entry name" value="ACETYLTRANSFERASE, GNAT FAMILY"/>
    <property type="match status" value="1"/>
</dbReference>
<dbReference type="Pfam" id="PF07883">
    <property type="entry name" value="Cupin_2"/>
    <property type="match status" value="1"/>
</dbReference>
<dbReference type="InterPro" id="IPR016181">
    <property type="entry name" value="Acyl_CoA_acyltransferase"/>
</dbReference>
<evidence type="ECO:0000313" key="3">
    <source>
        <dbReference type="Proteomes" id="UP001219956"/>
    </source>
</evidence>
<keyword evidence="2" id="KW-0012">Acyltransferase</keyword>
<dbReference type="CDD" id="cd04301">
    <property type="entry name" value="NAT_SF"/>
    <property type="match status" value="1"/>
</dbReference>
<dbReference type="SUPFAM" id="SSF55729">
    <property type="entry name" value="Acyl-CoA N-acyltransferases (Nat)"/>
    <property type="match status" value="1"/>
</dbReference>
<dbReference type="InterPro" id="IPR013096">
    <property type="entry name" value="Cupin_2"/>
</dbReference>
<keyword evidence="2" id="KW-0808">Transferase</keyword>
<feature type="domain" description="N-acetyltransferase" evidence="1">
    <location>
        <begin position="2"/>
        <end position="163"/>
    </location>
</feature>
<protein>
    <submittedName>
        <fullName evidence="2">GNAT family N-acetyltransferase</fullName>
        <ecNumber evidence="2">2.3.1.-</ecNumber>
    </submittedName>
</protein>
<dbReference type="CDD" id="cd02226">
    <property type="entry name" value="cupin_YdbB-like"/>
    <property type="match status" value="1"/>
</dbReference>
<accession>A0ABT5IZI4</accession>
<name>A0ABT5IZI4_9NEIS</name>
<dbReference type="InterPro" id="IPR052742">
    <property type="entry name" value="Mito_N-acetyltransferase"/>
</dbReference>
<dbReference type="Gene3D" id="3.40.630.30">
    <property type="match status" value="1"/>
</dbReference>
<dbReference type="InterPro" id="IPR000182">
    <property type="entry name" value="GNAT_dom"/>
</dbReference>
<sequence>MQIIRRYKPEDWSSLWPLLHSTFAAGDTYAFSPDSTEAEIHSVWIEAPLATYVVTADDGSILGTYKLQSNQPGLGSHISNCGYVVAPNARGQGIASTMCEHSQAEAMRLGFKAMQFNLVVSTNEVAVRLWKKHGFAIVGTLPGAFQHKTQGYVDAYIMFKPLAAQPFLDVPTTCALSQTLGVISHFTQKECNGMNSVNLSAVLSNLSEPWQPATVARFNGNEIMVAKAMGAYAWHKHEDTDDFFLVLKGNITIEMRDRSVHLGPGEMLVIPRGVEHRPIATEEAHFILIEPPGTAKDGTTFV</sequence>
<evidence type="ECO:0000313" key="2">
    <source>
        <dbReference type="EMBL" id="MDC7717004.1"/>
    </source>
</evidence>
<dbReference type="PROSITE" id="PS51186">
    <property type="entry name" value="GNAT"/>
    <property type="match status" value="1"/>
</dbReference>
<dbReference type="PANTHER" id="PTHR43138:SF1">
    <property type="entry name" value="N-ACETYLTRANSFERASE ACA1"/>
    <property type="match status" value="1"/>
</dbReference>
<dbReference type="Gene3D" id="2.60.120.10">
    <property type="entry name" value="Jelly Rolls"/>
    <property type="match status" value="1"/>
</dbReference>
<evidence type="ECO:0000259" key="1">
    <source>
        <dbReference type="PROSITE" id="PS51186"/>
    </source>
</evidence>
<dbReference type="InterPro" id="IPR014710">
    <property type="entry name" value="RmlC-like_jellyroll"/>
</dbReference>
<dbReference type="Pfam" id="PF00583">
    <property type="entry name" value="Acetyltransf_1"/>
    <property type="match status" value="1"/>
</dbReference>
<reference evidence="2 3" key="1">
    <citation type="submission" date="2023-01" db="EMBL/GenBank/DDBJ databases">
        <title>Novel species of the genus Vogesella isolated from rivers.</title>
        <authorList>
            <person name="Lu H."/>
        </authorList>
    </citation>
    <scope>NUCLEOTIDE SEQUENCE [LARGE SCALE GENOMIC DNA]</scope>
    <source>
        <strain evidence="2 3">DC21W</strain>
    </source>
</reference>